<dbReference type="InterPro" id="IPR057292">
    <property type="entry name" value="PH_S11IP"/>
</dbReference>
<feature type="compositionally biased region" description="Acidic residues" evidence="1">
    <location>
        <begin position="195"/>
        <end position="204"/>
    </location>
</feature>
<keyword evidence="4" id="KW-1185">Reference proteome</keyword>
<organism evidence="3 4">
    <name type="scientific">Mugilogobius chulae</name>
    <name type="common">yellowstripe goby</name>
    <dbReference type="NCBI Taxonomy" id="88201"/>
    <lineage>
        <taxon>Eukaryota</taxon>
        <taxon>Metazoa</taxon>
        <taxon>Chordata</taxon>
        <taxon>Craniata</taxon>
        <taxon>Vertebrata</taxon>
        <taxon>Euteleostomi</taxon>
        <taxon>Actinopterygii</taxon>
        <taxon>Neopterygii</taxon>
        <taxon>Teleostei</taxon>
        <taxon>Neoteleostei</taxon>
        <taxon>Acanthomorphata</taxon>
        <taxon>Gobiaria</taxon>
        <taxon>Gobiiformes</taxon>
        <taxon>Gobioidei</taxon>
        <taxon>Gobiidae</taxon>
        <taxon>Gobionellinae</taxon>
        <taxon>Mugilogobius</taxon>
    </lineage>
</organism>
<sequence length="250" mass="28984">MRHLASPIETLWLIQKHLHLHTLSLALSLSLPREACNLDLCLPLLVGVLRDDPDQDSDQRSQDTEVFVRVRTERSRLELDSLTSVQSTEARWTHGDDVKLPAVELQFDYISKEKQKRRYVLLDHHPQEALQSLMEVLRTVVEQNQRLILGLGHVRLQCLRCGLDFSSQLDQSGDQCEPRPRTNRRLGSAVVLGEDGQEEDDDRDGEQSMDTAEDFNILGTHLQSGRRIRHFTWHRFTWQRRIDVRAEPEV</sequence>
<feature type="domain" description="Serine/threonine-protein kinase 11-interacting protein PH" evidence="2">
    <location>
        <begin position="36"/>
        <end position="144"/>
    </location>
</feature>
<dbReference type="AlphaFoldDB" id="A0AAW0N7I5"/>
<gene>
    <name evidence="3" type="ORF">WMY93_022235</name>
</gene>
<dbReference type="EMBL" id="JBBPFD010000016">
    <property type="protein sequence ID" value="KAK7893083.1"/>
    <property type="molecule type" value="Genomic_DNA"/>
</dbReference>
<name>A0AAW0N7I5_9GOBI</name>
<dbReference type="Pfam" id="PF25357">
    <property type="entry name" value="PH_S11IP"/>
    <property type="match status" value="1"/>
</dbReference>
<reference evidence="4" key="1">
    <citation type="submission" date="2024-04" db="EMBL/GenBank/DDBJ databases">
        <title>Salinicola lusitanus LLJ914,a marine bacterium isolated from the Okinawa Trough.</title>
        <authorList>
            <person name="Li J."/>
        </authorList>
    </citation>
    <scope>NUCLEOTIDE SEQUENCE [LARGE SCALE GENOMIC DNA]</scope>
</reference>
<comment type="caution">
    <text evidence="3">The sequence shown here is derived from an EMBL/GenBank/DDBJ whole genome shotgun (WGS) entry which is preliminary data.</text>
</comment>
<evidence type="ECO:0000259" key="2">
    <source>
        <dbReference type="Pfam" id="PF25357"/>
    </source>
</evidence>
<feature type="region of interest" description="Disordered" evidence="1">
    <location>
        <begin position="168"/>
        <end position="208"/>
    </location>
</feature>
<evidence type="ECO:0000256" key="1">
    <source>
        <dbReference type="SAM" id="MobiDB-lite"/>
    </source>
</evidence>
<proteinExistence type="predicted"/>
<protein>
    <recommendedName>
        <fullName evidence="2">Serine/threonine-protein kinase 11-interacting protein PH domain-containing protein</fullName>
    </recommendedName>
</protein>
<evidence type="ECO:0000313" key="4">
    <source>
        <dbReference type="Proteomes" id="UP001460270"/>
    </source>
</evidence>
<evidence type="ECO:0000313" key="3">
    <source>
        <dbReference type="EMBL" id="KAK7893083.1"/>
    </source>
</evidence>
<dbReference type="Proteomes" id="UP001460270">
    <property type="component" value="Unassembled WGS sequence"/>
</dbReference>
<accession>A0AAW0N7I5</accession>